<feature type="region of interest" description="Disordered" evidence="1">
    <location>
        <begin position="247"/>
        <end position="273"/>
    </location>
</feature>
<protein>
    <submittedName>
        <fullName evidence="4">Uncharacterized protein</fullName>
    </submittedName>
</protein>
<accession>A0A5S6QDM3</accession>
<feature type="region of interest" description="Disordered" evidence="1">
    <location>
        <begin position="175"/>
        <end position="194"/>
    </location>
</feature>
<feature type="region of interest" description="Disordered" evidence="1">
    <location>
        <begin position="45"/>
        <end position="81"/>
    </location>
</feature>
<evidence type="ECO:0000256" key="2">
    <source>
        <dbReference type="SAM" id="SignalP"/>
    </source>
</evidence>
<feature type="compositionally biased region" description="Basic and acidic residues" evidence="1">
    <location>
        <begin position="50"/>
        <end position="70"/>
    </location>
</feature>
<feature type="chain" id="PRO_5024357186" evidence="2">
    <location>
        <begin position="23"/>
        <end position="273"/>
    </location>
</feature>
<sequence>MSKQGRRLRYLLSLVLPCRLLASDTDVRRGFLKVAECETNARTKNGGTAKFERSSTDDVLPARRSDDGVRPPRSSQLSAHGKNDGFQFQRFWAAESLTLTCPAPLDVNPPCRAAAVQAFLLVNGNTQREPPTEKLKNKEEQGAGANFYFSAQLPFCGSGDRLHAPRDPLVADATTRRDCGVNPPKGVPPVTSRPPHRLLVEQACPDFGLPARIVPPCHRQRLCEQCATFERRWSDPPAFPQCAAQATARSRRIRSSPNRSTLDGQCAAAKRQR</sequence>
<dbReference type="WBParaSite" id="TMUE_1000005027.1">
    <property type="protein sequence ID" value="TMUE_1000005027.1"/>
    <property type="gene ID" value="WBGene00299178"/>
</dbReference>
<keyword evidence="3" id="KW-1185">Reference proteome</keyword>
<proteinExistence type="predicted"/>
<name>A0A5S6QDM3_TRIMR</name>
<keyword evidence="2" id="KW-0732">Signal</keyword>
<evidence type="ECO:0000313" key="3">
    <source>
        <dbReference type="Proteomes" id="UP000046395"/>
    </source>
</evidence>
<organism evidence="3 4">
    <name type="scientific">Trichuris muris</name>
    <name type="common">Mouse whipworm</name>
    <dbReference type="NCBI Taxonomy" id="70415"/>
    <lineage>
        <taxon>Eukaryota</taxon>
        <taxon>Metazoa</taxon>
        <taxon>Ecdysozoa</taxon>
        <taxon>Nematoda</taxon>
        <taxon>Enoplea</taxon>
        <taxon>Dorylaimia</taxon>
        <taxon>Trichinellida</taxon>
        <taxon>Trichuridae</taxon>
        <taxon>Trichuris</taxon>
    </lineage>
</organism>
<dbReference type="AlphaFoldDB" id="A0A5S6QDM3"/>
<evidence type="ECO:0000256" key="1">
    <source>
        <dbReference type="SAM" id="MobiDB-lite"/>
    </source>
</evidence>
<feature type="signal peptide" evidence="2">
    <location>
        <begin position="1"/>
        <end position="22"/>
    </location>
</feature>
<evidence type="ECO:0000313" key="4">
    <source>
        <dbReference type="WBParaSite" id="TMUE_1000005027.1"/>
    </source>
</evidence>
<dbReference type="Proteomes" id="UP000046395">
    <property type="component" value="Unassembled WGS sequence"/>
</dbReference>
<reference evidence="4" key="1">
    <citation type="submission" date="2019-12" db="UniProtKB">
        <authorList>
            <consortium name="WormBaseParasite"/>
        </authorList>
    </citation>
    <scope>IDENTIFICATION</scope>
</reference>